<reference evidence="5" key="1">
    <citation type="submission" date="2017-05" db="EMBL/GenBank/DDBJ databases">
        <authorList>
            <person name="Sung H."/>
        </authorList>
    </citation>
    <scope>NUCLEOTIDE SEQUENCE [LARGE SCALE GENOMIC DNA]</scope>
    <source>
        <strain evidence="5">AR23208</strain>
    </source>
</reference>
<feature type="domain" description="Tail sheath protein C-terminal" evidence="3">
    <location>
        <begin position="471"/>
        <end position="577"/>
    </location>
</feature>
<organism evidence="4 5">
    <name type="scientific">Tumebacillus avium</name>
    <dbReference type="NCBI Taxonomy" id="1903704"/>
    <lineage>
        <taxon>Bacteria</taxon>
        <taxon>Bacillati</taxon>
        <taxon>Bacillota</taxon>
        <taxon>Bacilli</taxon>
        <taxon>Bacillales</taxon>
        <taxon>Alicyclobacillaceae</taxon>
        <taxon>Tumebacillus</taxon>
    </lineage>
</organism>
<sequence>MPEYKTPGVYVEEFDSGSVPMEGVSTSTAGFIGCAQRGPTVGVPQLVTSFNDFRRIYGSYLSENQYGDYRYLAYAVEHFFLNGGGRCFVTRVVPADAVAATNLTEENKETLALHVAASNQGAWGNQIRVVIGSNNKAKTKITALVEDGQPKYQLKSADGFFAGDVVVYTDAEGNKQYNKVVFAKDDVITLAKPLEGDVVDTDLIPKKTIQTCEFSLEVFYADQAEKFENLSFNVESPYYVVNVLGKSNLIAVNDLFRARPEAEEVQTPFQVITGRIDDGTTFDIVLTQGTDGNARAMVASDFNGVDNGPGKRTGLAAFVDNDEVAILAIPGVTDPNVQLNLVAHCENLKSRFAVLDLPKETTKIEDVQTHRNYFDSSYAALYGPWLQVFDPLEKRSNFIPPSGSIVGIYSRSDTTRGVHKAPANEVVRNCTGLYCQYNNAEQASLNPIGVNLIRSFTGQGIRVWGARTLSSNGLWKYINVRRLFIFVEQSTLRGTNWVVFEPNDEPLWARVQRTMDVFLTGVWRSGALVGASPGEGFYINIGRTTMTQDDIDNGRLICEIGIAPVKPAEFVIFRFTQKTSDN</sequence>
<dbReference type="Proteomes" id="UP000195437">
    <property type="component" value="Chromosome"/>
</dbReference>
<evidence type="ECO:0000256" key="1">
    <source>
        <dbReference type="ARBA" id="ARBA00008005"/>
    </source>
</evidence>
<comment type="similarity">
    <text evidence="1">Belongs to the myoviridae tail sheath protein family.</text>
</comment>
<feature type="domain" description="Tail sheath protein subtilisin-like" evidence="2">
    <location>
        <begin position="315"/>
        <end position="469"/>
    </location>
</feature>
<protein>
    <submittedName>
        <fullName evidence="4">Phage tail protein</fullName>
    </submittedName>
</protein>
<dbReference type="Pfam" id="PF04984">
    <property type="entry name" value="Phage_sheath_1"/>
    <property type="match status" value="1"/>
</dbReference>
<dbReference type="AlphaFoldDB" id="A0A1Y0IPW1"/>
<evidence type="ECO:0000259" key="3">
    <source>
        <dbReference type="Pfam" id="PF17482"/>
    </source>
</evidence>
<dbReference type="RefSeq" id="WP_087457977.1">
    <property type="nucleotide sequence ID" value="NZ_CP021434.1"/>
</dbReference>
<dbReference type="PROSITE" id="PS51257">
    <property type="entry name" value="PROKAR_LIPOPROTEIN"/>
    <property type="match status" value="1"/>
</dbReference>
<evidence type="ECO:0000259" key="2">
    <source>
        <dbReference type="Pfam" id="PF04984"/>
    </source>
</evidence>
<dbReference type="InterPro" id="IPR052042">
    <property type="entry name" value="Tail_sheath_structural"/>
</dbReference>
<dbReference type="OrthoDB" id="9767864at2"/>
<evidence type="ECO:0000313" key="4">
    <source>
        <dbReference type="EMBL" id="ARU62618.1"/>
    </source>
</evidence>
<name>A0A1Y0IPW1_9BACL</name>
<dbReference type="InterPro" id="IPR035089">
    <property type="entry name" value="Phage_sheath_subtilisin"/>
</dbReference>
<proteinExistence type="inferred from homology"/>
<evidence type="ECO:0000313" key="5">
    <source>
        <dbReference type="Proteomes" id="UP000195437"/>
    </source>
</evidence>
<dbReference type="Pfam" id="PF17482">
    <property type="entry name" value="Phage_sheath_1C"/>
    <property type="match status" value="1"/>
</dbReference>
<dbReference type="EMBL" id="CP021434">
    <property type="protein sequence ID" value="ARU62618.1"/>
    <property type="molecule type" value="Genomic_DNA"/>
</dbReference>
<gene>
    <name evidence="4" type="ORF">CBW65_17810</name>
</gene>
<dbReference type="Gene3D" id="3.40.50.11780">
    <property type="match status" value="2"/>
</dbReference>
<dbReference type="PANTHER" id="PTHR35861:SF1">
    <property type="entry name" value="PHAGE TAIL SHEATH PROTEIN"/>
    <property type="match status" value="1"/>
</dbReference>
<dbReference type="PANTHER" id="PTHR35861">
    <property type="match status" value="1"/>
</dbReference>
<dbReference type="KEGG" id="tum:CBW65_17810"/>
<accession>A0A1Y0IPW1</accession>
<dbReference type="InterPro" id="IPR020287">
    <property type="entry name" value="Tail_sheath_C"/>
</dbReference>
<keyword evidence="5" id="KW-1185">Reference proteome</keyword>